<organism evidence="2 3">
    <name type="scientific">Desulfonema magnum</name>
    <dbReference type="NCBI Taxonomy" id="45655"/>
    <lineage>
        <taxon>Bacteria</taxon>
        <taxon>Pseudomonadati</taxon>
        <taxon>Thermodesulfobacteriota</taxon>
        <taxon>Desulfobacteria</taxon>
        <taxon>Desulfobacterales</taxon>
        <taxon>Desulfococcaceae</taxon>
        <taxon>Desulfonema</taxon>
    </lineage>
</organism>
<sequence>MTLLFCNVGWMEKYDGIGGDSIARGGSYNDHSVGHEVCNFTEVDGLVYGYVQSSGQIKLEKLGASKTDTQISGITVVWTAGPDSGGTVVVGWYKNATVYREYQYLDFSSAKHTENGIDRYRIVASAKDARLLSVEDRHLVIPRATKGGIGQNNVWYALADESQAIREATISLIDDENAMRLPDVDRIEGAEEGNPRLIAHLRRERDQKIIQRKKALTLKEKGSLECEACGFDFYEFYGSAGENFCEVHHLKPLSKADGIVKTTLDDLAIVCSNCHRVIHRSNPMLTIDELANIINVSEEA</sequence>
<dbReference type="SMART" id="SM00507">
    <property type="entry name" value="HNHc"/>
    <property type="match status" value="1"/>
</dbReference>
<keyword evidence="2" id="KW-0540">Nuclease</keyword>
<dbReference type="InterPro" id="IPR003615">
    <property type="entry name" value="HNH_nuc"/>
</dbReference>
<dbReference type="AlphaFoldDB" id="A0A975BQX8"/>
<evidence type="ECO:0000313" key="3">
    <source>
        <dbReference type="Proteomes" id="UP000663722"/>
    </source>
</evidence>
<protein>
    <submittedName>
        <fullName evidence="2">HNH endonuclease domain-containing protein</fullName>
    </submittedName>
</protein>
<keyword evidence="3" id="KW-1185">Reference proteome</keyword>
<dbReference type="InterPro" id="IPR002711">
    <property type="entry name" value="HNH"/>
</dbReference>
<reference evidence="2" key="1">
    <citation type="journal article" date="2021" name="Microb. Physiol.">
        <title>Proteogenomic Insights into the Physiology of Marine, Sulfate-Reducing, Filamentous Desulfonema limicola and Desulfonema magnum.</title>
        <authorList>
            <person name="Schnaars V."/>
            <person name="Wohlbrand L."/>
            <person name="Scheve S."/>
            <person name="Hinrichs C."/>
            <person name="Reinhardt R."/>
            <person name="Rabus R."/>
        </authorList>
    </citation>
    <scope>NUCLEOTIDE SEQUENCE</scope>
    <source>
        <strain evidence="2">4be13</strain>
    </source>
</reference>
<evidence type="ECO:0000313" key="2">
    <source>
        <dbReference type="EMBL" id="QTA89574.1"/>
    </source>
</evidence>
<accession>A0A975BQX8</accession>
<proteinExistence type="predicted"/>
<gene>
    <name evidence="2" type="ORF">dnm_056300</name>
</gene>
<feature type="domain" description="HNH nuclease" evidence="1">
    <location>
        <begin position="213"/>
        <end position="276"/>
    </location>
</feature>
<keyword evidence="2" id="KW-0255">Endonuclease</keyword>
<name>A0A975BQX8_9BACT</name>
<dbReference type="GO" id="GO:0004519">
    <property type="term" value="F:endonuclease activity"/>
    <property type="evidence" value="ECO:0007669"/>
    <property type="project" value="UniProtKB-KW"/>
</dbReference>
<dbReference type="Gene3D" id="1.10.30.50">
    <property type="match status" value="1"/>
</dbReference>
<dbReference type="KEGG" id="dmm:dnm_056300"/>
<dbReference type="GO" id="GO:0008270">
    <property type="term" value="F:zinc ion binding"/>
    <property type="evidence" value="ECO:0007669"/>
    <property type="project" value="InterPro"/>
</dbReference>
<dbReference type="Proteomes" id="UP000663722">
    <property type="component" value="Chromosome"/>
</dbReference>
<dbReference type="GO" id="GO:0003676">
    <property type="term" value="F:nucleic acid binding"/>
    <property type="evidence" value="ECO:0007669"/>
    <property type="project" value="InterPro"/>
</dbReference>
<dbReference type="Pfam" id="PF01844">
    <property type="entry name" value="HNH"/>
    <property type="match status" value="1"/>
</dbReference>
<evidence type="ECO:0000259" key="1">
    <source>
        <dbReference type="SMART" id="SM00507"/>
    </source>
</evidence>
<dbReference type="RefSeq" id="WP_207678136.1">
    <property type="nucleotide sequence ID" value="NZ_CP061800.1"/>
</dbReference>
<keyword evidence="2" id="KW-0378">Hydrolase</keyword>
<dbReference type="EMBL" id="CP061800">
    <property type="protein sequence ID" value="QTA89574.1"/>
    <property type="molecule type" value="Genomic_DNA"/>
</dbReference>